<comment type="caution">
    <text evidence="1">The sequence shown here is derived from an EMBL/GenBank/DDBJ whole genome shotgun (WGS) entry which is preliminary data.</text>
</comment>
<dbReference type="EMBL" id="JAGSOI010000087">
    <property type="protein sequence ID" value="MCM1987889.1"/>
    <property type="molecule type" value="Genomic_DNA"/>
</dbReference>
<reference evidence="1" key="2">
    <citation type="submission" date="2021-04" db="EMBL/GenBank/DDBJ databases">
        <authorList>
            <person name="Dong X."/>
        </authorList>
    </citation>
    <scope>NUCLEOTIDE SEQUENCE</scope>
    <source>
        <strain evidence="1">LLY</strain>
    </source>
</reference>
<dbReference type="Proteomes" id="UP001056766">
    <property type="component" value="Unassembled WGS sequence"/>
</dbReference>
<proteinExistence type="predicted"/>
<protein>
    <submittedName>
        <fullName evidence="1">Uncharacterized protein</fullName>
    </submittedName>
</protein>
<accession>A0A9E4ZKA5</accession>
<organism evidence="1 2">
    <name type="scientific">Methanococcoides seepicolus</name>
    <dbReference type="NCBI Taxonomy" id="2828780"/>
    <lineage>
        <taxon>Archaea</taxon>
        <taxon>Methanobacteriati</taxon>
        <taxon>Methanobacteriota</taxon>
        <taxon>Stenosarchaea group</taxon>
        <taxon>Methanomicrobia</taxon>
        <taxon>Methanosarcinales</taxon>
        <taxon>Methanosarcinaceae</taxon>
        <taxon>Methanococcoides</taxon>
    </lineage>
</organism>
<evidence type="ECO:0000313" key="1">
    <source>
        <dbReference type="EMBL" id="MCM1987889.1"/>
    </source>
</evidence>
<reference evidence="1" key="1">
    <citation type="journal article" date="2021" name="mSystems">
        <title>Bacteria and Archaea Synergistically Convert Glycine Betaine to Biogenic Methane in the Formosa Cold Seep of the South China Sea.</title>
        <authorList>
            <person name="Li L."/>
            <person name="Zhang W."/>
            <person name="Zhang S."/>
            <person name="Song L."/>
            <person name="Sun Q."/>
            <person name="Zhang H."/>
            <person name="Xiang H."/>
            <person name="Dong X."/>
        </authorList>
    </citation>
    <scope>NUCLEOTIDE SEQUENCE</scope>
    <source>
        <strain evidence="1">LLY</strain>
    </source>
</reference>
<gene>
    <name evidence="1" type="ORF">KDK67_13050</name>
</gene>
<dbReference type="AlphaFoldDB" id="A0A9E4ZKA5"/>
<sequence length="103" mass="11692">MSRDERYSDELKRRGVSKNLFDANRMITCPKCGTSFSLFYSRAKLCTGCPSSITGCENARCTNCDSEFPLNNFMSKTSSRTASNYMGSVVQRYQDTFGYSPWE</sequence>
<name>A0A9E4ZKA5_9EURY</name>
<keyword evidence="2" id="KW-1185">Reference proteome</keyword>
<evidence type="ECO:0000313" key="2">
    <source>
        <dbReference type="Proteomes" id="UP001056766"/>
    </source>
</evidence>